<keyword evidence="2" id="KW-1185">Reference proteome</keyword>
<evidence type="ECO:0000313" key="1">
    <source>
        <dbReference type="EMBL" id="MDK5174266.1"/>
    </source>
</evidence>
<sequence>MVVEQHRTLAAKDAYASRGGWMSGRDAKVITYHKEHGKVSELTISPSMVA</sequence>
<dbReference type="EMBL" id="JARTOI010000141">
    <property type="protein sequence ID" value="MDK5174266.1"/>
    <property type="molecule type" value="Genomic_DNA"/>
</dbReference>
<gene>
    <name evidence="1" type="ORF">P9921_28090</name>
</gene>
<dbReference type="RefSeq" id="WP_201621325.1">
    <property type="nucleotide sequence ID" value="NZ_JARTMB010000019.1"/>
</dbReference>
<reference evidence="1" key="1">
    <citation type="submission" date="2023-01" db="EMBL/GenBank/DDBJ databases">
        <title>Genomic dissection of endemic carbapenem resistance: metallo-beta-lactamase gene dissemination through clonal, plasmid and integron transfer pathways.</title>
        <authorList>
            <person name="Macesic N."/>
        </authorList>
    </citation>
    <scope>NUCLEOTIDE SEQUENCE</scope>
    <source>
        <strain evidence="1">CPO382</strain>
    </source>
</reference>
<name>A0ABT7GL49_9GAMM</name>
<evidence type="ECO:0000313" key="2">
    <source>
        <dbReference type="Proteomes" id="UP001174748"/>
    </source>
</evidence>
<organism evidence="1 2">
    <name type="scientific">Serratia nevei</name>
    <dbReference type="NCBI Taxonomy" id="2703794"/>
    <lineage>
        <taxon>Bacteria</taxon>
        <taxon>Pseudomonadati</taxon>
        <taxon>Pseudomonadota</taxon>
        <taxon>Gammaproteobacteria</taxon>
        <taxon>Enterobacterales</taxon>
        <taxon>Yersiniaceae</taxon>
        <taxon>Serratia</taxon>
    </lineage>
</organism>
<protein>
    <submittedName>
        <fullName evidence="1">Uncharacterized protein</fullName>
    </submittedName>
</protein>
<comment type="caution">
    <text evidence="1">The sequence shown here is derived from an EMBL/GenBank/DDBJ whole genome shotgun (WGS) entry which is preliminary data.</text>
</comment>
<dbReference type="Proteomes" id="UP001174748">
    <property type="component" value="Unassembled WGS sequence"/>
</dbReference>
<proteinExistence type="predicted"/>
<accession>A0ABT7GL49</accession>